<sequence>MKDIAIRLPTSLLRACVIGAVLIGAPAAWALSEYGIEGMGVVSTRDSEIRAAVSPDGQRIVWGSTDRTGGTGGWDLWQARLREGRWQDPQPLSLNTAGNDFDPAFSADGRWLYFFSNRPGGAGGDDLYRAPVLADGGFGDAVNLGAGVNSPGDEWAPSPGRDGRTLLFASDGFGGLGGHDLLVARWDGEAFVAPHPVPGVNTAADEFDAVWLGDGATLVFARSADAQSAPIQLQLAHCDGTRYVEAGALALSFNGVGAWTLGPGIDWSKPGELLVSGAATSPRAGKLDIYRMKAPAATGKTGCV</sequence>
<keyword evidence="1" id="KW-1133">Transmembrane helix</keyword>
<dbReference type="Pfam" id="PF07676">
    <property type="entry name" value="PD40"/>
    <property type="match status" value="3"/>
</dbReference>
<organism evidence="2 3">
    <name type="scientific">Montanilutibacter psychrotolerans</name>
    <dbReference type="NCBI Taxonomy" id="1327343"/>
    <lineage>
        <taxon>Bacteria</taxon>
        <taxon>Pseudomonadati</taxon>
        <taxon>Pseudomonadota</taxon>
        <taxon>Gammaproteobacteria</taxon>
        <taxon>Lysobacterales</taxon>
        <taxon>Lysobacteraceae</taxon>
        <taxon>Montanilutibacter</taxon>
    </lineage>
</organism>
<dbReference type="RefSeq" id="WP_123088077.1">
    <property type="nucleotide sequence ID" value="NZ_RIBS01000004.1"/>
</dbReference>
<dbReference type="Proteomes" id="UP000267049">
    <property type="component" value="Unassembled WGS sequence"/>
</dbReference>
<dbReference type="EMBL" id="RIBS01000004">
    <property type="protein sequence ID" value="RNF83820.1"/>
    <property type="molecule type" value="Genomic_DNA"/>
</dbReference>
<keyword evidence="1" id="KW-0812">Transmembrane</keyword>
<comment type="caution">
    <text evidence="2">The sequence shown here is derived from an EMBL/GenBank/DDBJ whole genome shotgun (WGS) entry which is preliminary data.</text>
</comment>
<dbReference type="Gene3D" id="2.120.10.30">
    <property type="entry name" value="TolB, C-terminal domain"/>
    <property type="match status" value="1"/>
</dbReference>
<keyword evidence="1" id="KW-0472">Membrane</keyword>
<dbReference type="InterPro" id="IPR011042">
    <property type="entry name" value="6-blade_b-propeller_TolB-like"/>
</dbReference>
<dbReference type="OrthoDB" id="9809364at2"/>
<protein>
    <submittedName>
        <fullName evidence="2">TolB-like protein</fullName>
    </submittedName>
</protein>
<dbReference type="InterPro" id="IPR011659">
    <property type="entry name" value="WD40"/>
</dbReference>
<dbReference type="SUPFAM" id="SSF82171">
    <property type="entry name" value="DPP6 N-terminal domain-like"/>
    <property type="match status" value="1"/>
</dbReference>
<reference evidence="2 3" key="1">
    <citation type="submission" date="2018-11" db="EMBL/GenBank/DDBJ databases">
        <title>Lysobacter cryohumiis sp. nov., isolated from soil in the Tianshan Mountains, Xinjiang, China.</title>
        <authorList>
            <person name="Luo Y."/>
            <person name="Sheng H."/>
        </authorList>
    </citation>
    <scope>NUCLEOTIDE SEQUENCE [LARGE SCALE GENOMIC DNA]</scope>
    <source>
        <strain evidence="2 3">ZS60</strain>
    </source>
</reference>
<evidence type="ECO:0000256" key="1">
    <source>
        <dbReference type="SAM" id="Phobius"/>
    </source>
</evidence>
<name>A0A3M8SY75_9GAMM</name>
<evidence type="ECO:0000313" key="2">
    <source>
        <dbReference type="EMBL" id="RNF83820.1"/>
    </source>
</evidence>
<feature type="transmembrane region" description="Helical" evidence="1">
    <location>
        <begin position="12"/>
        <end position="31"/>
    </location>
</feature>
<proteinExistence type="predicted"/>
<accession>A0A3M8SY75</accession>
<gene>
    <name evidence="2" type="ORF">EER27_10695</name>
</gene>
<evidence type="ECO:0000313" key="3">
    <source>
        <dbReference type="Proteomes" id="UP000267049"/>
    </source>
</evidence>
<keyword evidence="3" id="KW-1185">Reference proteome</keyword>
<dbReference type="AlphaFoldDB" id="A0A3M8SY75"/>